<evidence type="ECO:0000313" key="3">
    <source>
        <dbReference type="Proteomes" id="UP000605970"/>
    </source>
</evidence>
<evidence type="ECO:0000313" key="2">
    <source>
        <dbReference type="EMBL" id="KAF7636962.1"/>
    </source>
</evidence>
<reference evidence="2" key="1">
    <citation type="journal article" date="2020" name="Ecol. Evol.">
        <title>Genome structure and content of the rice root-knot nematode (Meloidogyne graminicola).</title>
        <authorList>
            <person name="Phan N.T."/>
            <person name="Danchin E.G.J."/>
            <person name="Klopp C."/>
            <person name="Perfus-Barbeoch L."/>
            <person name="Kozlowski D.K."/>
            <person name="Koutsovoulos G.D."/>
            <person name="Lopez-Roques C."/>
            <person name="Bouchez O."/>
            <person name="Zahm M."/>
            <person name="Besnard G."/>
            <person name="Bellafiore S."/>
        </authorList>
    </citation>
    <scope>NUCLEOTIDE SEQUENCE</scope>
    <source>
        <strain evidence="2">VN-18</strain>
    </source>
</reference>
<dbReference type="AlphaFoldDB" id="A0A8S9ZTD7"/>
<keyword evidence="3" id="KW-1185">Reference proteome</keyword>
<feature type="compositionally biased region" description="Polar residues" evidence="1">
    <location>
        <begin position="162"/>
        <end position="172"/>
    </location>
</feature>
<organism evidence="2 3">
    <name type="scientific">Meloidogyne graminicola</name>
    <dbReference type="NCBI Taxonomy" id="189291"/>
    <lineage>
        <taxon>Eukaryota</taxon>
        <taxon>Metazoa</taxon>
        <taxon>Ecdysozoa</taxon>
        <taxon>Nematoda</taxon>
        <taxon>Chromadorea</taxon>
        <taxon>Rhabditida</taxon>
        <taxon>Tylenchina</taxon>
        <taxon>Tylenchomorpha</taxon>
        <taxon>Tylenchoidea</taxon>
        <taxon>Meloidogynidae</taxon>
        <taxon>Meloidogyninae</taxon>
        <taxon>Meloidogyne</taxon>
    </lineage>
</organism>
<gene>
    <name evidence="2" type="ORF">Mgra_00003543</name>
</gene>
<feature type="region of interest" description="Disordered" evidence="1">
    <location>
        <begin position="101"/>
        <end position="172"/>
    </location>
</feature>
<dbReference type="OrthoDB" id="5810293at2759"/>
<feature type="compositionally biased region" description="Low complexity" evidence="1">
    <location>
        <begin position="18"/>
        <end position="31"/>
    </location>
</feature>
<feature type="compositionally biased region" description="Low complexity" evidence="1">
    <location>
        <begin position="47"/>
        <end position="64"/>
    </location>
</feature>
<name>A0A8S9ZTD7_9BILA</name>
<evidence type="ECO:0000256" key="1">
    <source>
        <dbReference type="SAM" id="MobiDB-lite"/>
    </source>
</evidence>
<dbReference type="EMBL" id="JABEBT010000024">
    <property type="protein sequence ID" value="KAF7636962.1"/>
    <property type="molecule type" value="Genomic_DNA"/>
</dbReference>
<feature type="compositionally biased region" description="Polar residues" evidence="1">
    <location>
        <begin position="126"/>
        <end position="137"/>
    </location>
</feature>
<feature type="region of interest" description="Disordered" evidence="1">
    <location>
        <begin position="1"/>
        <end position="31"/>
    </location>
</feature>
<feature type="region of interest" description="Disordered" evidence="1">
    <location>
        <begin position="47"/>
        <end position="67"/>
    </location>
</feature>
<feature type="compositionally biased region" description="Polar residues" evidence="1">
    <location>
        <begin position="1"/>
        <end position="17"/>
    </location>
</feature>
<dbReference type="Proteomes" id="UP000605970">
    <property type="component" value="Unassembled WGS sequence"/>
</dbReference>
<comment type="caution">
    <text evidence="2">The sequence shown here is derived from an EMBL/GenBank/DDBJ whole genome shotgun (WGS) entry which is preliminary data.</text>
</comment>
<protein>
    <submittedName>
        <fullName evidence="2">Uncharacterized protein</fullName>
    </submittedName>
</protein>
<feature type="compositionally biased region" description="Low complexity" evidence="1">
    <location>
        <begin position="101"/>
        <end position="125"/>
    </location>
</feature>
<accession>A0A8S9ZTD7</accession>
<sequence length="563" mass="62928">MSNISTTTKHSQLDGQHQSNNLTTTTSTSPLSSVVYSQSNNASSSFHSSLISSSNKTSNSSASSPMETINNKCSTINANNLQNFFPQLFFPSLIPSSSSSTSSAAAFVSSPTPQNRSSFSSSSTSALNRTDFVSSPINGQQQNLNGDGNGGGLFVSSSSSSNNILQPPTHQFSSLQQIHQQNIIFQRQQQQMQQSQQQQQHLHNHSPRLHLFPQQLATQTNNFDNQQQLWFNLLSAIALGNSNGIQTPSTSDINQQQQQHLIGGNDIRTIAADKKLERDSEGNALCPACHESIGKDSTQWAKHLDMERGKLQKAIQCLRERTIKQKMSEIEKNDIQNNLFKQNNINGREALLDKVRNNQRKRMEAKFDFQLFNNLTATKSAPPCTIDNNSVENTNNNDLNNINIIEEDKTISSSNGEQMEWKQQTLPSKVDCKNEIETFTTKHENNEDISEQLEGTTTCFSCQRISDCLVLNVRSRMFRCLDCFQQQQKQHQNWCNNTTNNNINNNNENQNGFITTNVLDGLQQNIENKKKRVSPPFSALELASSPCELFVGGTKRTRVESEH</sequence>
<proteinExistence type="predicted"/>